<dbReference type="SUPFAM" id="SSF48371">
    <property type="entry name" value="ARM repeat"/>
    <property type="match status" value="1"/>
</dbReference>
<gene>
    <name evidence="1" type="ORF">Cgig2_027608</name>
</gene>
<dbReference type="AlphaFoldDB" id="A0A9Q1QCU6"/>
<keyword evidence="2" id="KW-1185">Reference proteome</keyword>
<sequence>MSPSIQTTMDLPRDALSKLDDRKKTCKQSLFPKERLTRKTNVLVLLAVEHVEEAARSDLGEIRNGVFHITYCHSSPYCVFLDLWVLISAVLKLHCADEDVTNMAVCILRSAILKISGSSINNPREMETLLPPLMDLLDECDGAARAVTVLVAEYCSISTDYWCLKEILKRLACGNVTQRRNAADVISLLIRISVNSTQVVSGPFWQDVANQLLECLGDEDHTIRTQANSLLPFIDPSLVLPTLARYICSTDDPMKTAASNAFAAVLRSDSQSFDVIRVLLDSLSNLCETSVHPQGSEGVKRDGSKFDLGEVFRIIPEWSKTVQDWTLLVEPLIDKMFSEPSNATIVRFLSCINEHLADTADIVLGRLLLRTHEQEEISGRESWALKNENPDCLGNMVFVRLCPLLIIKILPLRVFNDLHCATMYGQTLRECIPHDCFIVAADTVYILLCINITTDAHICGNPGADNFDMSNYECVATLLFNRFVIDQYGFCYSCGFLLQLRSTDVFMITSFIRAFCRFEYEDVRKLAAELCGRIHPQVLFPVVLSQLQPAAELKDVLNIKACLFAMCTSLAIRGWESVSHPYVIRVIGILQAILLWPSSDGDEVSKAHHGCIDCLALMIRAELQAPKQLRHSVSDKSSVDVQNAALRQSFQASALGSSVLTFVIDNLANDKFEADFSSGPVEDSELKISIPISVRLCMANVLISTCQKISEAGKKTFAKRTLPQIIHLTEVIGNAAVRAACVQVLFSAVYHLKLLIVPYAHDFLKLALKFLRKETEQERMAGARLMASLMASEDIVAESIARELPEVRSTLLNVSTSDPSPQLRQICQPLLACLSLIDL</sequence>
<evidence type="ECO:0000313" key="1">
    <source>
        <dbReference type="EMBL" id="KAJ8437533.1"/>
    </source>
</evidence>
<dbReference type="PANTHER" id="PTHR37743">
    <property type="entry name" value="ARM REPEAT SUPERFAMILY PROTEIN"/>
    <property type="match status" value="1"/>
</dbReference>
<organism evidence="1 2">
    <name type="scientific">Carnegiea gigantea</name>
    <dbReference type="NCBI Taxonomy" id="171969"/>
    <lineage>
        <taxon>Eukaryota</taxon>
        <taxon>Viridiplantae</taxon>
        <taxon>Streptophyta</taxon>
        <taxon>Embryophyta</taxon>
        <taxon>Tracheophyta</taxon>
        <taxon>Spermatophyta</taxon>
        <taxon>Magnoliopsida</taxon>
        <taxon>eudicotyledons</taxon>
        <taxon>Gunneridae</taxon>
        <taxon>Pentapetalae</taxon>
        <taxon>Caryophyllales</taxon>
        <taxon>Cactineae</taxon>
        <taxon>Cactaceae</taxon>
        <taxon>Cactoideae</taxon>
        <taxon>Echinocereeae</taxon>
        <taxon>Carnegiea</taxon>
    </lineage>
</organism>
<comment type="caution">
    <text evidence="1">The sequence shown here is derived from an EMBL/GenBank/DDBJ whole genome shotgun (WGS) entry which is preliminary data.</text>
</comment>
<proteinExistence type="predicted"/>
<dbReference type="PANTHER" id="PTHR37743:SF1">
    <property type="entry name" value="ARM REPEAT SUPERFAMILY PROTEIN"/>
    <property type="match status" value="1"/>
</dbReference>
<dbReference type="EMBL" id="JAKOGI010000296">
    <property type="protein sequence ID" value="KAJ8437533.1"/>
    <property type="molecule type" value="Genomic_DNA"/>
</dbReference>
<reference evidence="1" key="1">
    <citation type="submission" date="2022-04" db="EMBL/GenBank/DDBJ databases">
        <title>Carnegiea gigantea Genome sequencing and assembly v2.</title>
        <authorList>
            <person name="Copetti D."/>
            <person name="Sanderson M.J."/>
            <person name="Burquez A."/>
            <person name="Wojciechowski M.F."/>
        </authorList>
    </citation>
    <scope>NUCLEOTIDE SEQUENCE</scope>
    <source>
        <strain evidence="1">SGP5-SGP5p</strain>
        <tissue evidence="1">Aerial part</tissue>
    </source>
</reference>
<dbReference type="InterPro" id="IPR011989">
    <property type="entry name" value="ARM-like"/>
</dbReference>
<dbReference type="Proteomes" id="UP001153076">
    <property type="component" value="Unassembled WGS sequence"/>
</dbReference>
<name>A0A9Q1QCU6_9CARY</name>
<dbReference type="OrthoDB" id="79603at2759"/>
<protein>
    <submittedName>
        <fullName evidence="1">Uncharacterized protein</fullName>
    </submittedName>
</protein>
<accession>A0A9Q1QCU6</accession>
<dbReference type="Gene3D" id="1.25.10.10">
    <property type="entry name" value="Leucine-rich Repeat Variant"/>
    <property type="match status" value="2"/>
</dbReference>
<evidence type="ECO:0000313" key="2">
    <source>
        <dbReference type="Proteomes" id="UP001153076"/>
    </source>
</evidence>
<dbReference type="InterPro" id="IPR016024">
    <property type="entry name" value="ARM-type_fold"/>
</dbReference>